<dbReference type="Proteomes" id="UP000054270">
    <property type="component" value="Unassembled WGS sequence"/>
</dbReference>
<name>A0A0D2NGK4_HYPSF</name>
<evidence type="ECO:0000313" key="2">
    <source>
        <dbReference type="EMBL" id="KJA15801.1"/>
    </source>
</evidence>
<evidence type="ECO:0000256" key="1">
    <source>
        <dbReference type="SAM" id="MobiDB-lite"/>
    </source>
</evidence>
<sequence length="218" mass="24405">MNMPIENLDCHPEGIQINVLEDREGQEQLPVIPEDDQEPQDGAVIPEDDHQDGTVSSASSNIDSDSVQEDLPEKMPPQNVGMKQEWERGLQDLYDSVNYRHIELDIPNDISSHTVASRLLGKAYELAQQARMINTWAHRQFHNAQKNLAHTTKQLEVAEHQVKKIAAAIEGPRFHAVLCESKGVQIMPNVVEQDEEICRVSMNGSDPVAVIAIPNYSN</sequence>
<accession>A0A0D2NGK4</accession>
<proteinExistence type="predicted"/>
<evidence type="ECO:0000313" key="3">
    <source>
        <dbReference type="Proteomes" id="UP000054270"/>
    </source>
</evidence>
<protein>
    <submittedName>
        <fullName evidence="2">Uncharacterized protein</fullName>
    </submittedName>
</protein>
<reference evidence="3" key="1">
    <citation type="submission" date="2014-04" db="EMBL/GenBank/DDBJ databases">
        <title>Evolutionary Origins and Diversification of the Mycorrhizal Mutualists.</title>
        <authorList>
            <consortium name="DOE Joint Genome Institute"/>
            <consortium name="Mycorrhizal Genomics Consortium"/>
            <person name="Kohler A."/>
            <person name="Kuo A."/>
            <person name="Nagy L.G."/>
            <person name="Floudas D."/>
            <person name="Copeland A."/>
            <person name="Barry K.W."/>
            <person name="Cichocki N."/>
            <person name="Veneault-Fourrey C."/>
            <person name="LaButti K."/>
            <person name="Lindquist E.A."/>
            <person name="Lipzen A."/>
            <person name="Lundell T."/>
            <person name="Morin E."/>
            <person name="Murat C."/>
            <person name="Riley R."/>
            <person name="Ohm R."/>
            <person name="Sun H."/>
            <person name="Tunlid A."/>
            <person name="Henrissat B."/>
            <person name="Grigoriev I.V."/>
            <person name="Hibbett D.S."/>
            <person name="Martin F."/>
        </authorList>
    </citation>
    <scope>NUCLEOTIDE SEQUENCE [LARGE SCALE GENOMIC DNA]</scope>
    <source>
        <strain evidence="3">FD-334 SS-4</strain>
    </source>
</reference>
<keyword evidence="3" id="KW-1185">Reference proteome</keyword>
<gene>
    <name evidence="2" type="ORF">HYPSUDRAFT_58591</name>
</gene>
<dbReference type="AlphaFoldDB" id="A0A0D2NGK4"/>
<dbReference type="EMBL" id="KN817634">
    <property type="protein sequence ID" value="KJA15801.1"/>
    <property type="molecule type" value="Genomic_DNA"/>
</dbReference>
<feature type="compositionally biased region" description="Low complexity" evidence="1">
    <location>
        <begin position="56"/>
        <end position="65"/>
    </location>
</feature>
<organism evidence="2 3">
    <name type="scientific">Hypholoma sublateritium (strain FD-334 SS-4)</name>
    <dbReference type="NCBI Taxonomy" id="945553"/>
    <lineage>
        <taxon>Eukaryota</taxon>
        <taxon>Fungi</taxon>
        <taxon>Dikarya</taxon>
        <taxon>Basidiomycota</taxon>
        <taxon>Agaricomycotina</taxon>
        <taxon>Agaricomycetes</taxon>
        <taxon>Agaricomycetidae</taxon>
        <taxon>Agaricales</taxon>
        <taxon>Agaricineae</taxon>
        <taxon>Strophariaceae</taxon>
        <taxon>Hypholoma</taxon>
    </lineage>
</organism>
<feature type="region of interest" description="Disordered" evidence="1">
    <location>
        <begin position="21"/>
        <end position="79"/>
    </location>
</feature>